<evidence type="ECO:0000313" key="2">
    <source>
        <dbReference type="Proteomes" id="UP001150581"/>
    </source>
</evidence>
<proteinExistence type="predicted"/>
<sequence length="62" mass="6771">QQSQPASPAVTSLVDDPLARRKIRDQLASSTAFDRLLEEDDEFTMAISLTPLVAGTSRKEPV</sequence>
<keyword evidence="2" id="KW-1185">Reference proteome</keyword>
<evidence type="ECO:0000313" key="1">
    <source>
        <dbReference type="EMBL" id="KAJ1877757.1"/>
    </source>
</evidence>
<feature type="non-terminal residue" evidence="1">
    <location>
        <position position="1"/>
    </location>
</feature>
<protein>
    <submittedName>
        <fullName evidence="1">Uncharacterized protein</fullName>
    </submittedName>
</protein>
<organism evidence="1 2">
    <name type="scientific">Kickxella alabastrina</name>
    <dbReference type="NCBI Taxonomy" id="61397"/>
    <lineage>
        <taxon>Eukaryota</taxon>
        <taxon>Fungi</taxon>
        <taxon>Fungi incertae sedis</taxon>
        <taxon>Zoopagomycota</taxon>
        <taxon>Kickxellomycotina</taxon>
        <taxon>Kickxellomycetes</taxon>
        <taxon>Kickxellales</taxon>
        <taxon>Kickxellaceae</taxon>
        <taxon>Kickxella</taxon>
    </lineage>
</organism>
<accession>A0ACC1HWD7</accession>
<dbReference type="Proteomes" id="UP001150581">
    <property type="component" value="Unassembled WGS sequence"/>
</dbReference>
<comment type="caution">
    <text evidence="1">The sequence shown here is derived from an EMBL/GenBank/DDBJ whole genome shotgun (WGS) entry which is preliminary data.</text>
</comment>
<reference evidence="1" key="1">
    <citation type="submission" date="2022-07" db="EMBL/GenBank/DDBJ databases">
        <title>Phylogenomic reconstructions and comparative analyses of Kickxellomycotina fungi.</title>
        <authorList>
            <person name="Reynolds N.K."/>
            <person name="Stajich J.E."/>
            <person name="Barry K."/>
            <person name="Grigoriev I.V."/>
            <person name="Crous P."/>
            <person name="Smith M.E."/>
        </authorList>
    </citation>
    <scope>NUCLEOTIDE SEQUENCE</scope>
    <source>
        <strain evidence="1">Benny 63K</strain>
    </source>
</reference>
<name>A0ACC1HWD7_9FUNG</name>
<gene>
    <name evidence="1" type="ORF">LPJ66_012035</name>
</gene>
<dbReference type="EMBL" id="JANBPG010004092">
    <property type="protein sequence ID" value="KAJ1877757.1"/>
    <property type="molecule type" value="Genomic_DNA"/>
</dbReference>